<dbReference type="EMBL" id="CP007586">
    <property type="protein sequence ID" value="AHY15480.1"/>
    <property type="molecule type" value="Genomic_DNA"/>
</dbReference>
<keyword evidence="1" id="KW-0472">Membrane</keyword>
<evidence type="ECO:0000313" key="2">
    <source>
        <dbReference type="EMBL" id="AHY15480.1"/>
    </source>
</evidence>
<reference evidence="2 4" key="1">
    <citation type="journal article" date="2014" name="Genome Announc.">
        <title>Complete Genome Sequence of a Virulent Strain, Streptococcus iniae ISET0901, Isolated from Diseased Tilapia.</title>
        <authorList>
            <person name="Pridgeon J.W."/>
            <person name="Zhang D."/>
            <person name="Zhang L."/>
        </authorList>
    </citation>
    <scope>NUCLEOTIDE SEQUENCE [LARGE SCALE GENOMIC DNA]</scope>
    <source>
        <strain evidence="2 4">ISET0901</strain>
    </source>
</reference>
<dbReference type="STRING" id="1346.BMF34_03290"/>
<dbReference type="Proteomes" id="UP000269148">
    <property type="component" value="Unassembled WGS sequence"/>
</dbReference>
<gene>
    <name evidence="3" type="ORF">DIY07_03640</name>
    <name evidence="2" type="ORF">DQ08_03180</name>
</gene>
<dbReference type="Pfam" id="PF11676">
    <property type="entry name" value="DUF3272"/>
    <property type="match status" value="1"/>
</dbReference>
<dbReference type="RefSeq" id="WP_003100136.1">
    <property type="nucleotide sequence ID" value="NZ_CP010783.1"/>
</dbReference>
<dbReference type="KEGG" id="siq:DQ08_03180"/>
<dbReference type="EMBL" id="QLQD01000035">
    <property type="protein sequence ID" value="RLU57734.1"/>
    <property type="molecule type" value="Genomic_DNA"/>
</dbReference>
<protein>
    <submittedName>
        <fullName evidence="3">DUF3272 family protein</fullName>
    </submittedName>
    <submittedName>
        <fullName evidence="2">Membrane protein</fullName>
    </submittedName>
</protein>
<feature type="transmembrane region" description="Helical" evidence="1">
    <location>
        <begin position="23"/>
        <end position="40"/>
    </location>
</feature>
<reference evidence="3 5" key="2">
    <citation type="submission" date="2018-06" db="EMBL/GenBank/DDBJ databases">
        <title>Mutators as drivers of adaptation in pathogenic bacteria and a risk factor for host jumps and vaccine escape.</title>
        <authorList>
            <person name="Barnes A.C."/>
            <person name="Silayeva O."/>
        </authorList>
    </citation>
    <scope>NUCLEOTIDE SEQUENCE [LARGE SCALE GENOMIC DNA]</scope>
    <source>
        <strain evidence="3 5">QMA0445</strain>
    </source>
</reference>
<dbReference type="InterPro" id="IPR021690">
    <property type="entry name" value="DUF3272"/>
</dbReference>
<accession>A0A1J0MY42</accession>
<organism evidence="3 5">
    <name type="scientific">Streptococcus iniae</name>
    <name type="common">Streptococcus shiloi</name>
    <dbReference type="NCBI Taxonomy" id="1346"/>
    <lineage>
        <taxon>Bacteria</taxon>
        <taxon>Bacillati</taxon>
        <taxon>Bacillota</taxon>
        <taxon>Bacilli</taxon>
        <taxon>Lactobacillales</taxon>
        <taxon>Streptococcaceae</taxon>
        <taxon>Streptococcus</taxon>
    </lineage>
</organism>
<proteinExistence type="predicted"/>
<name>A0A1J0MY42_STRIN</name>
<evidence type="ECO:0000256" key="1">
    <source>
        <dbReference type="SAM" id="Phobius"/>
    </source>
</evidence>
<evidence type="ECO:0000313" key="4">
    <source>
        <dbReference type="Proteomes" id="UP000025245"/>
    </source>
</evidence>
<evidence type="ECO:0000313" key="5">
    <source>
        <dbReference type="Proteomes" id="UP000269148"/>
    </source>
</evidence>
<dbReference type="AlphaFoldDB" id="A0A1J0MY42"/>
<keyword evidence="4" id="KW-1185">Reference proteome</keyword>
<dbReference type="GeneID" id="35765144"/>
<keyword evidence="1" id="KW-1133">Transmembrane helix</keyword>
<sequence>MTIKQFFMTALIIAFETYFFNDSLLSGDYLFACFWGFLFFRDLRRARAIDKFSKSLLKAANATKKKD</sequence>
<dbReference type="Proteomes" id="UP000025245">
    <property type="component" value="Chromosome"/>
</dbReference>
<keyword evidence="1" id="KW-0812">Transmembrane</keyword>
<dbReference type="KEGG" id="siz:SI82_03400"/>
<evidence type="ECO:0000313" key="3">
    <source>
        <dbReference type="EMBL" id="RLU57734.1"/>
    </source>
</evidence>
<dbReference type="OrthoDB" id="2224564at2"/>
<dbReference type="KEGG" id="sio:DW64_03170"/>